<dbReference type="PANTHER" id="PTHR14136:SF17">
    <property type="entry name" value="BTB_POZ DOMAIN-CONTAINING PROTEIN KCTD9"/>
    <property type="match status" value="1"/>
</dbReference>
<dbReference type="PANTHER" id="PTHR14136">
    <property type="entry name" value="BTB_POZ DOMAIN-CONTAINING PROTEIN KCTD9"/>
    <property type="match status" value="1"/>
</dbReference>
<dbReference type="Pfam" id="PF22735">
    <property type="entry name" value="NNH3"/>
    <property type="match status" value="1"/>
</dbReference>
<name>A0ABR8BZ68_APHFL</name>
<dbReference type="EMBL" id="JACJQT010000023">
    <property type="protein sequence ID" value="MBD2278704.1"/>
    <property type="molecule type" value="Genomic_DNA"/>
</dbReference>
<comment type="caution">
    <text evidence="3">The sequence shown here is derived from an EMBL/GenBank/DDBJ whole genome shotgun (WGS) entry which is preliminary data.</text>
</comment>
<dbReference type="Pfam" id="PF00805">
    <property type="entry name" value="Pentapeptide"/>
    <property type="match status" value="2"/>
</dbReference>
<keyword evidence="4" id="KW-1185">Reference proteome</keyword>
<dbReference type="InterPro" id="IPR027417">
    <property type="entry name" value="P-loop_NTPase"/>
</dbReference>
<dbReference type="InterPro" id="IPR001646">
    <property type="entry name" value="5peptide_repeat"/>
</dbReference>
<dbReference type="InterPro" id="IPR007111">
    <property type="entry name" value="NACHT_NTPase"/>
</dbReference>
<dbReference type="Proteomes" id="UP000606721">
    <property type="component" value="Unassembled WGS sequence"/>
</dbReference>
<sequence length="944" mass="107511">MKKSLSNIWYQFRQAFSVTAESINTTTATGEVVLEVATAIQSQGANLEILQLLLQNSSSLLDVLCSPLTPIITGELSFLSLGVAVLKSYRDLSQETPTLADYISIISQVAYLESIRDILSLYPSLNYDHPDKNEELGKILATINNIELDEQTAIQTIECFYESELAVAFNQLLSTRLISDYLGKYPARLLAKRIAVNTNSHIIKFLIDLDDDIIPNCRDTWTAEYQNIQNIQEYLQHHIDTQALDQVFDQTCSLKNIYIPLKAQSVNQYGQININAESCDLEAWVKKNILTENNLEKFIFIQGKRGRGKSVFCKIFANWIRQHLHPYWTPILINVKDIKVLSSQLAETLTANLDISLIRGDHNWLRNKNHRFVFIFDGWDELPTASRNNQNLEKFIRQVSEFQQQCENDESMGHKVLITSNVIPLSIISNLPTNLERVEILPLDQQQQQQWLGKWQSLPNNHGKNTDLQQFLVNQKCPAIIQKLICEPLLLYFLAGMYRDDQLVIDNLAADNTRTATALIYQAAINWLIAKSGDTFHDQLLNLKDILTEAAVAVTQSGEEFSPISMLKSRLGDDAKSINDEIIRTPLADFYVYPHHESDNQVKFSHQSFREFLFADRLKLSLTAWTQYYNTESAKELITNEAEMNWQIYDLLGFGILTQEIVEYLMGLMIAIPNFRWVQLYRRLDDFYVSWCQGKFIDTAEETLPQTKLRELQNAGVHQLGQRQVDIYAGLNVMILLLAIQRYAQEDELLKEHIIFYPSGQPEENNFTYQLQNIIYYSSCLQGENFRSLVGQFLSGAHLRSASLLQINLSYADLTEADLSRASLCGANFSYANLNRAYFIGSDLRDVDFSGANLAETYLSGANLSRANLCGANLQDVDLSRANLSGADLRGANFDGANFMGAIFSDNTFGAIRWDEKTNWQNVEGLEMAKNVPLTLKKRFLRDF</sequence>
<dbReference type="Pfam" id="PF05729">
    <property type="entry name" value="NACHT"/>
    <property type="match status" value="1"/>
</dbReference>
<dbReference type="InterPro" id="IPR054568">
    <property type="entry name" value="NNH3"/>
</dbReference>
<protein>
    <submittedName>
        <fullName evidence="3">Pentapeptide repeat-containing protein</fullName>
    </submittedName>
</protein>
<evidence type="ECO:0000313" key="4">
    <source>
        <dbReference type="Proteomes" id="UP000606721"/>
    </source>
</evidence>
<gene>
    <name evidence="3" type="ORF">H6F99_10485</name>
</gene>
<dbReference type="SUPFAM" id="SSF52540">
    <property type="entry name" value="P-loop containing nucleoside triphosphate hydrolases"/>
    <property type="match status" value="1"/>
</dbReference>
<dbReference type="SUPFAM" id="SSF141571">
    <property type="entry name" value="Pentapeptide repeat-like"/>
    <property type="match status" value="1"/>
</dbReference>
<dbReference type="Gene3D" id="3.40.50.300">
    <property type="entry name" value="P-loop containing nucleotide triphosphate hydrolases"/>
    <property type="match status" value="1"/>
</dbReference>
<dbReference type="InterPro" id="IPR051082">
    <property type="entry name" value="Pentapeptide-BTB/POZ_domain"/>
</dbReference>
<feature type="domain" description="NACHT N-terminal Helical" evidence="2">
    <location>
        <begin position="47"/>
        <end position="250"/>
    </location>
</feature>
<dbReference type="Gene3D" id="2.160.20.80">
    <property type="entry name" value="E3 ubiquitin-protein ligase SopA"/>
    <property type="match status" value="1"/>
</dbReference>
<reference evidence="3 4" key="1">
    <citation type="journal article" date="2020" name="ISME J.">
        <title>Comparative genomics reveals insights into cyanobacterial evolution and habitat adaptation.</title>
        <authorList>
            <person name="Chen M.Y."/>
            <person name="Teng W.K."/>
            <person name="Zhao L."/>
            <person name="Hu C.X."/>
            <person name="Zhou Y.K."/>
            <person name="Han B.P."/>
            <person name="Song L.R."/>
            <person name="Shu W.S."/>
        </authorList>
    </citation>
    <scope>NUCLEOTIDE SEQUENCE [LARGE SCALE GENOMIC DNA]</scope>
    <source>
        <strain evidence="3 4">FACHB-1040</strain>
    </source>
</reference>
<proteinExistence type="predicted"/>
<evidence type="ECO:0000313" key="3">
    <source>
        <dbReference type="EMBL" id="MBD2278704.1"/>
    </source>
</evidence>
<evidence type="ECO:0000259" key="1">
    <source>
        <dbReference type="Pfam" id="PF05729"/>
    </source>
</evidence>
<feature type="domain" description="NACHT" evidence="1">
    <location>
        <begin position="299"/>
        <end position="456"/>
    </location>
</feature>
<accession>A0ABR8BZ68</accession>
<evidence type="ECO:0000259" key="2">
    <source>
        <dbReference type="Pfam" id="PF22735"/>
    </source>
</evidence>
<dbReference type="RefSeq" id="WP_190382995.1">
    <property type="nucleotide sequence ID" value="NZ_JACJQT010000023.1"/>
</dbReference>
<organism evidence="3 4">
    <name type="scientific">Aphanizomenon flos-aquae FACHB-1040</name>
    <dbReference type="NCBI Taxonomy" id="2692887"/>
    <lineage>
        <taxon>Bacteria</taxon>
        <taxon>Bacillati</taxon>
        <taxon>Cyanobacteriota</taxon>
        <taxon>Cyanophyceae</taxon>
        <taxon>Nostocales</taxon>
        <taxon>Aphanizomenonaceae</taxon>
        <taxon>Aphanizomenon</taxon>
    </lineage>
</organism>